<dbReference type="PROSITE" id="PS51766">
    <property type="entry name" value="DOCKERIN"/>
    <property type="match status" value="1"/>
</dbReference>
<dbReference type="Pfam" id="PF13385">
    <property type="entry name" value="Laminin_G_3"/>
    <property type="match status" value="1"/>
</dbReference>
<gene>
    <name evidence="8" type="ORF">L0M14_16445</name>
</gene>
<dbReference type="InterPro" id="IPR008965">
    <property type="entry name" value="CBM2/CBM3_carb-bd_dom_sf"/>
</dbReference>
<dbReference type="Gene3D" id="2.60.40.680">
    <property type="match status" value="1"/>
</dbReference>
<evidence type="ECO:0000256" key="3">
    <source>
        <dbReference type="ARBA" id="ARBA00023157"/>
    </source>
</evidence>
<evidence type="ECO:0000259" key="7">
    <source>
        <dbReference type="PROSITE" id="PS51766"/>
    </source>
</evidence>
<dbReference type="PROSITE" id="PS00018">
    <property type="entry name" value="EF_HAND_1"/>
    <property type="match status" value="2"/>
</dbReference>
<organism evidence="8 9">
    <name type="scientific">Paenibacillus hexagrammi</name>
    <dbReference type="NCBI Taxonomy" id="2908839"/>
    <lineage>
        <taxon>Bacteria</taxon>
        <taxon>Bacillati</taxon>
        <taxon>Bacillota</taxon>
        <taxon>Bacilli</taxon>
        <taxon>Bacillales</taxon>
        <taxon>Paenibacillaceae</taxon>
        <taxon>Paenibacillus</taxon>
    </lineage>
</organism>
<dbReference type="SUPFAM" id="SSF49899">
    <property type="entry name" value="Concanavalin A-like lectins/glucanases"/>
    <property type="match status" value="1"/>
</dbReference>
<dbReference type="CDD" id="cd08547">
    <property type="entry name" value="Type_II_cohesin"/>
    <property type="match status" value="1"/>
</dbReference>
<dbReference type="InterPro" id="IPR002105">
    <property type="entry name" value="Dockerin_1_rpt"/>
</dbReference>
<evidence type="ECO:0000313" key="8">
    <source>
        <dbReference type="EMBL" id="UJF31417.1"/>
    </source>
</evidence>
<keyword evidence="1" id="KW-0732">Signal</keyword>
<dbReference type="SMART" id="SM00560">
    <property type="entry name" value="LamGL"/>
    <property type="match status" value="1"/>
</dbReference>
<dbReference type="InterPro" id="IPR016134">
    <property type="entry name" value="Dockerin_dom"/>
</dbReference>
<proteinExistence type="predicted"/>
<evidence type="ECO:0000256" key="2">
    <source>
        <dbReference type="ARBA" id="ARBA00022801"/>
    </source>
</evidence>
<dbReference type="EMBL" id="CP090978">
    <property type="protein sequence ID" value="UJF31417.1"/>
    <property type="molecule type" value="Genomic_DNA"/>
</dbReference>
<feature type="domain" description="EF-hand" evidence="6">
    <location>
        <begin position="1062"/>
        <end position="1088"/>
    </location>
</feature>
<evidence type="ECO:0000256" key="5">
    <source>
        <dbReference type="SAM" id="Coils"/>
    </source>
</evidence>
<dbReference type="InterPro" id="IPR013320">
    <property type="entry name" value="ConA-like_dom_sf"/>
</dbReference>
<dbReference type="InterPro" id="IPR023296">
    <property type="entry name" value="Glyco_hydro_beta-prop_sf"/>
</dbReference>
<dbReference type="Gene3D" id="1.20.1270.90">
    <property type="entry name" value="AF1782-like"/>
    <property type="match status" value="1"/>
</dbReference>
<dbReference type="Proteomes" id="UP001649230">
    <property type="component" value="Chromosome"/>
</dbReference>
<protein>
    <submittedName>
        <fullName evidence="8">Cohesin domain-containing protein</fullName>
    </submittedName>
</protein>
<accession>A0ABY3SBP5</accession>
<dbReference type="InterPro" id="IPR011081">
    <property type="entry name" value="Big_4"/>
</dbReference>
<dbReference type="Gene3D" id="1.10.1330.10">
    <property type="entry name" value="Dockerin domain"/>
    <property type="match status" value="1"/>
</dbReference>
<dbReference type="InterPro" id="IPR050727">
    <property type="entry name" value="GH43_arabinanases"/>
</dbReference>
<name>A0ABY3SBP5_9BACL</name>
<keyword evidence="9" id="KW-1185">Reference proteome</keyword>
<dbReference type="SUPFAM" id="SSF49384">
    <property type="entry name" value="Carbohydrate-binding domain"/>
    <property type="match status" value="1"/>
</dbReference>
<dbReference type="SUPFAM" id="SSF63446">
    <property type="entry name" value="Type I dockerin domain"/>
    <property type="match status" value="1"/>
</dbReference>
<dbReference type="Pfam" id="PF07532">
    <property type="entry name" value="Big_4"/>
    <property type="match status" value="1"/>
</dbReference>
<evidence type="ECO:0000256" key="4">
    <source>
        <dbReference type="ARBA" id="ARBA00023295"/>
    </source>
</evidence>
<dbReference type="RefSeq" id="WP_235117763.1">
    <property type="nucleotide sequence ID" value="NZ_CP090978.1"/>
</dbReference>
<reference evidence="8 9" key="1">
    <citation type="journal article" date="2024" name="Int. J. Syst. Evol. Microbiol.">
        <title>Paenibacillus hexagrammi sp. nov., a novel bacterium isolated from the gut content of Hexagrammos agrammus.</title>
        <authorList>
            <person name="Jung H.K."/>
            <person name="Kim D.G."/>
            <person name="Zin H."/>
            <person name="Park J."/>
            <person name="Jung H."/>
            <person name="Kim Y.O."/>
            <person name="Kong H.J."/>
            <person name="Kim J.W."/>
            <person name="Kim Y.S."/>
        </authorList>
    </citation>
    <scope>NUCLEOTIDE SEQUENCE [LARGE SCALE GENOMIC DNA]</scope>
    <source>
        <strain evidence="8 9">YPD9-1</strain>
    </source>
</reference>
<feature type="coiled-coil region" evidence="5">
    <location>
        <begin position="982"/>
        <end position="1019"/>
    </location>
</feature>
<keyword evidence="4" id="KW-0326">Glycosidase</keyword>
<dbReference type="InterPro" id="IPR002048">
    <property type="entry name" value="EF_hand_dom"/>
</dbReference>
<evidence type="ECO:0000256" key="1">
    <source>
        <dbReference type="ARBA" id="ARBA00022729"/>
    </source>
</evidence>
<sequence>MSELQMIRDGFSYTRTRKSLGHKVCSVLLSSALIAGVFAVGEGGKAYAADTPSAPQNGLIADYSFAQTPQDGKTIANLATNAGAVGSAVVQNESTAKWEDSALVFSGVGTSVSSPTGTWVSLPNDILSGKTSATVNIEVKPSASIITKNHFLWSIGNTGTNTYWFTNTLAPRTSIKYGGSEKTAQSSSALKADRWYSLTSVIDAETKMISFYVDGVKVGEKQDSGMSLAQVADQSRNTIGRAPYNDVLFQGSVASFRIYDRALGADEVNQISEVDAKLHESSIEQAVQEAVNNVQDVTISDSTVTLPSYNGTVKWTSKTPAVHIMEDGVTATALQPAAGESPLTGTLTATMTSRGVSVFKDVNVTVNAVPTAADPYGYLMVHFIEDSGGYAEKIYLDVSRGDNPEQWDPLNGGKPILASNMGTTGVRDPYLTYNPETKTYYMIATDLRVFGGDGAGWGVWQKSYSTKVNVWESKDLITWSDMRQFDVARDKEGNKVAELGMMWAPEATWVPDYYGEGKGAFIMYWSSQLYANDDPNHDNATYSRVMWGATTDFTQSTFQYGGVFVDFNGNTIDTTMIQNNGKTYRITKDNSRGNAIYMESTDAKQWWKPETVWSTIQTKIGSAYGSVEGPAVFKSHSEDKWYLYVDVIPSTGYRPMVTTNLDNGWTQLNSAGFYMAPSTKHGGVISLTKAQYDAIRNADAASAISQDLGDTEIAQGTSSEGLAAALPKTASVNLAYQRGSSQLPVTWDTSEVDLNTVGTYSITGRVQSIGANLNQWVGKDGLTSYLAEDKELYSSTAITVTGSVTVKESTSGADAFLQGADTVKAGQTFDLTYHLNPQEAEAMAQDVTISYNADLLEFAGADSMNDNFQILAVSDPLTTPGQVRIIAAQVGEPVTDSGDLIKLHWKAKSPAADAVATTTISLSKVIVADRSGTETELSGDSHSVQVQVMDSSQILALIAEAQSKHDAAVEGNQAGQYPAGSKAKLQSAIDSAKAVAEDANATQQQLDAAKSALSSALQEFTATVITRNPGDVNSDNKISIGDLAIIAHAYGKTSNDTDWNDYKASDLNGDGIVDIEDLSAMARLIVSE</sequence>
<keyword evidence="5" id="KW-0175">Coiled coil</keyword>
<dbReference type="InterPro" id="IPR018247">
    <property type="entry name" value="EF_Hand_1_Ca_BS"/>
</dbReference>
<dbReference type="InterPro" id="IPR006558">
    <property type="entry name" value="LamG-like"/>
</dbReference>
<keyword evidence="2" id="KW-0378">Hydrolase</keyword>
<dbReference type="Gene3D" id="2.60.120.200">
    <property type="match status" value="1"/>
</dbReference>
<dbReference type="PROSITE" id="PS50222">
    <property type="entry name" value="EF_HAND_2"/>
    <property type="match status" value="1"/>
</dbReference>
<dbReference type="InterPro" id="IPR002102">
    <property type="entry name" value="Cohesin_dom"/>
</dbReference>
<feature type="domain" description="Dockerin" evidence="7">
    <location>
        <begin position="1025"/>
        <end position="1088"/>
    </location>
</feature>
<keyword evidence="3" id="KW-1015">Disulfide bond</keyword>
<dbReference type="CDD" id="cd14254">
    <property type="entry name" value="Dockerin_II"/>
    <property type="match status" value="1"/>
</dbReference>
<dbReference type="CDD" id="cd08983">
    <property type="entry name" value="GH43_Bt3655-like"/>
    <property type="match status" value="1"/>
</dbReference>
<dbReference type="PANTHER" id="PTHR43301:SF3">
    <property type="entry name" value="ARABINAN ENDO-1,5-ALPHA-L-ARABINOSIDASE A-RELATED"/>
    <property type="match status" value="1"/>
</dbReference>
<dbReference type="SUPFAM" id="SSF75005">
    <property type="entry name" value="Arabinanase/levansucrase/invertase"/>
    <property type="match status" value="1"/>
</dbReference>
<evidence type="ECO:0000259" key="6">
    <source>
        <dbReference type="PROSITE" id="PS50222"/>
    </source>
</evidence>
<dbReference type="Pfam" id="PF00963">
    <property type="entry name" value="Cohesin"/>
    <property type="match status" value="1"/>
</dbReference>
<dbReference type="Gene3D" id="2.115.10.20">
    <property type="entry name" value="Glycosyl hydrolase domain, family 43"/>
    <property type="match status" value="1"/>
</dbReference>
<dbReference type="PANTHER" id="PTHR43301">
    <property type="entry name" value="ARABINAN ENDO-1,5-ALPHA-L-ARABINOSIDASE"/>
    <property type="match status" value="1"/>
</dbReference>
<dbReference type="Pfam" id="PF00404">
    <property type="entry name" value="Dockerin_1"/>
    <property type="match status" value="1"/>
</dbReference>
<evidence type="ECO:0000313" key="9">
    <source>
        <dbReference type="Proteomes" id="UP001649230"/>
    </source>
</evidence>
<dbReference type="InterPro" id="IPR036439">
    <property type="entry name" value="Dockerin_dom_sf"/>
</dbReference>